<dbReference type="Proteomes" id="UP000643810">
    <property type="component" value="Unassembled WGS sequence"/>
</dbReference>
<comment type="caution">
    <text evidence="3">The sequence shown here is derived from an EMBL/GenBank/DDBJ whole genome shotgun (WGS) entry which is preliminary data.</text>
</comment>
<name>A0ABR7GCI7_9FIRM</name>
<evidence type="ECO:0000259" key="2">
    <source>
        <dbReference type="SMART" id="SM00363"/>
    </source>
</evidence>
<accession>A0ABR7GCI7</accession>
<dbReference type="SMART" id="SM00363">
    <property type="entry name" value="S4"/>
    <property type="match status" value="1"/>
</dbReference>
<dbReference type="RefSeq" id="WP_186853598.1">
    <property type="nucleotide sequence ID" value="NZ_JACOPG010000001.1"/>
</dbReference>
<gene>
    <name evidence="3" type="ORF">H8R94_00730</name>
</gene>
<keyword evidence="1" id="KW-0694">RNA-binding</keyword>
<feature type="domain" description="RNA-binding S4" evidence="2">
    <location>
        <begin position="176"/>
        <end position="238"/>
    </location>
</feature>
<keyword evidence="4" id="KW-1185">Reference proteome</keyword>
<dbReference type="InterPro" id="IPR002942">
    <property type="entry name" value="S4_RNA-bd"/>
</dbReference>
<protein>
    <recommendedName>
        <fullName evidence="2">RNA-binding S4 domain-containing protein</fullName>
    </recommendedName>
</protein>
<proteinExistence type="predicted"/>
<reference evidence="3 4" key="1">
    <citation type="submission" date="2020-08" db="EMBL/GenBank/DDBJ databases">
        <title>Genome public.</title>
        <authorList>
            <person name="Liu C."/>
            <person name="Sun Q."/>
        </authorList>
    </citation>
    <scope>NUCLEOTIDE SEQUENCE [LARGE SCALE GENOMIC DNA]</scope>
    <source>
        <strain evidence="3 4">NSJ-9</strain>
    </source>
</reference>
<dbReference type="PROSITE" id="PS50889">
    <property type="entry name" value="S4"/>
    <property type="match status" value="1"/>
</dbReference>
<dbReference type="Pfam" id="PF01479">
    <property type="entry name" value="S4"/>
    <property type="match status" value="1"/>
</dbReference>
<evidence type="ECO:0000313" key="3">
    <source>
        <dbReference type="EMBL" id="MBC5685147.1"/>
    </source>
</evidence>
<dbReference type="InterPro" id="IPR040591">
    <property type="entry name" value="RqcP2_RBD"/>
</dbReference>
<dbReference type="EMBL" id="JACOPG010000001">
    <property type="protein sequence ID" value="MBC5685147.1"/>
    <property type="molecule type" value="Genomic_DNA"/>
</dbReference>
<dbReference type="Gene3D" id="3.30.70.330">
    <property type="match status" value="1"/>
</dbReference>
<dbReference type="InterPro" id="IPR036986">
    <property type="entry name" value="S4_RNA-bd_sf"/>
</dbReference>
<dbReference type="SUPFAM" id="SSF55174">
    <property type="entry name" value="Alpha-L RNA-binding motif"/>
    <property type="match status" value="1"/>
</dbReference>
<dbReference type="Pfam" id="PF17774">
    <property type="entry name" value="YlmH_RBD"/>
    <property type="match status" value="1"/>
</dbReference>
<evidence type="ECO:0000313" key="4">
    <source>
        <dbReference type="Proteomes" id="UP000643810"/>
    </source>
</evidence>
<sequence length="252" mass="29074">MSKCDNPDEILHRFLDLANQADRKGIVLFSNFLNMYEINLLHQNENLFYTGFSLYGGYQEAERQMVAFQPDALYYNWEYPISCVQVEPLNHRFSEDLSHRDILGALMHLGIDRSLIGDILIKDKSAYIFCVEKMADFIAKELYKIKHTQVMTQRVKPVDLHIEMQYRTEEGFIASNRLDAFVAQACKLSRAQAAQFILGENVFINGALVTNHNQGLAEGDVVSLRGHGKLRFEAFLNTTKKGRLHIRYAWYV</sequence>
<dbReference type="CDD" id="cd00165">
    <property type="entry name" value="S4"/>
    <property type="match status" value="1"/>
</dbReference>
<dbReference type="Gene3D" id="3.30.1370.160">
    <property type="match status" value="1"/>
</dbReference>
<dbReference type="Gene3D" id="3.10.290.10">
    <property type="entry name" value="RNA-binding S4 domain"/>
    <property type="match status" value="1"/>
</dbReference>
<dbReference type="InterPro" id="IPR012677">
    <property type="entry name" value="Nucleotide-bd_a/b_plait_sf"/>
</dbReference>
<organism evidence="3 4">
    <name type="scientific">Roseburia lenta</name>
    <dbReference type="NCBI Taxonomy" id="2763061"/>
    <lineage>
        <taxon>Bacteria</taxon>
        <taxon>Bacillati</taxon>
        <taxon>Bacillota</taxon>
        <taxon>Clostridia</taxon>
        <taxon>Lachnospirales</taxon>
        <taxon>Lachnospiraceae</taxon>
        <taxon>Roseburia</taxon>
    </lineage>
</organism>
<evidence type="ECO:0000256" key="1">
    <source>
        <dbReference type="PROSITE-ProRule" id="PRU00182"/>
    </source>
</evidence>